<dbReference type="SMART" id="SM00922">
    <property type="entry name" value="MR_MLE"/>
    <property type="match status" value="1"/>
</dbReference>
<dbReference type="Proteomes" id="UP000437736">
    <property type="component" value="Unassembled WGS sequence"/>
</dbReference>
<protein>
    <submittedName>
        <fullName evidence="3">Mandelate racemase/muconate lactonizing enzyme family protein</fullName>
    </submittedName>
</protein>
<dbReference type="InterPro" id="IPR029065">
    <property type="entry name" value="Enolase_C-like"/>
</dbReference>
<dbReference type="PANTHER" id="PTHR48080:SF2">
    <property type="entry name" value="D-GALACTONATE DEHYDRATASE"/>
    <property type="match status" value="1"/>
</dbReference>
<proteinExistence type="predicted"/>
<dbReference type="Gene3D" id="3.30.390.10">
    <property type="entry name" value="Enolase-like, N-terminal domain"/>
    <property type="match status" value="1"/>
</dbReference>
<evidence type="ECO:0000313" key="4">
    <source>
        <dbReference type="Proteomes" id="UP000437736"/>
    </source>
</evidence>
<keyword evidence="1" id="KW-0456">Lyase</keyword>
<accession>A0ABW9QT92</accession>
<dbReference type="CDD" id="cd03316">
    <property type="entry name" value="MR_like"/>
    <property type="match status" value="1"/>
</dbReference>
<dbReference type="InterPro" id="IPR029017">
    <property type="entry name" value="Enolase-like_N"/>
</dbReference>
<dbReference type="InterPro" id="IPR034593">
    <property type="entry name" value="DgoD-like"/>
</dbReference>
<gene>
    <name evidence="3" type="ORF">GHK86_09090</name>
</gene>
<dbReference type="Gene3D" id="3.20.20.120">
    <property type="entry name" value="Enolase-like C-terminal domain"/>
    <property type="match status" value="1"/>
</dbReference>
<dbReference type="InterPro" id="IPR036849">
    <property type="entry name" value="Enolase-like_C_sf"/>
</dbReference>
<comment type="caution">
    <text evidence="3">The sequence shown here is derived from an EMBL/GenBank/DDBJ whole genome shotgun (WGS) entry which is preliminary data.</text>
</comment>
<dbReference type="SUPFAM" id="SSF54826">
    <property type="entry name" value="Enolase N-terminal domain-like"/>
    <property type="match status" value="1"/>
</dbReference>
<dbReference type="Pfam" id="PF13378">
    <property type="entry name" value="MR_MLE_C"/>
    <property type="match status" value="1"/>
</dbReference>
<dbReference type="InterPro" id="IPR013341">
    <property type="entry name" value="Mandelate_racemase_N_dom"/>
</dbReference>
<dbReference type="SUPFAM" id="SSF51604">
    <property type="entry name" value="Enolase C-terminal domain-like"/>
    <property type="match status" value="1"/>
</dbReference>
<dbReference type="Pfam" id="PF02746">
    <property type="entry name" value="MR_MLE_N"/>
    <property type="match status" value="1"/>
</dbReference>
<feature type="domain" description="Mandelate racemase/muconate lactonizing enzyme C-terminal" evidence="2">
    <location>
        <begin position="144"/>
        <end position="254"/>
    </location>
</feature>
<sequence length="398" mass="43149">MRITDVEAIVVGVPPPHFGGRYWIFVRLTTDTGVRGIGEIYGVPFHPSVVEAMVADIAERSVIGADPFQVERLWRQVYSRGFTQRPDASVVAVLAGIETACFDIMGKETGRPVHDLLGGRVRDAVRSYTYIYPAPGEDEAVYTDAGLAAGRAAHYAGLGFTAVKFDPLAWYSSLDPRQPASRTVAEVARYVGAVRDAVGDGVDLLIGTHGQMTPSGAIRLARAIEGFDPLWLEEPVPPEMPEQMALVARATSIPIATGERLATKYEFARVLECRAAAIVQMAVGRVGGILESKKIAAAAETHYVDIAPHLYAGPVEAAANLHLAAATPNFLIQESIETMNGFAAEILRRPLQWDSGFLVVPDEPGLGVELDDDAVARHPYEGRLLHLEMGDREEWSRP</sequence>
<dbReference type="InterPro" id="IPR013342">
    <property type="entry name" value="Mandelate_racemase_C"/>
</dbReference>
<evidence type="ECO:0000256" key="1">
    <source>
        <dbReference type="ARBA" id="ARBA00023239"/>
    </source>
</evidence>
<name>A0ABW9QT92_9ACTN</name>
<dbReference type="EMBL" id="WJHE01000416">
    <property type="protein sequence ID" value="MST32872.1"/>
    <property type="molecule type" value="Genomic_DNA"/>
</dbReference>
<evidence type="ECO:0000313" key="3">
    <source>
        <dbReference type="EMBL" id="MST32872.1"/>
    </source>
</evidence>
<dbReference type="PANTHER" id="PTHR48080">
    <property type="entry name" value="D-GALACTONATE DEHYDRATASE-RELATED"/>
    <property type="match status" value="1"/>
</dbReference>
<evidence type="ECO:0000259" key="2">
    <source>
        <dbReference type="SMART" id="SM00922"/>
    </source>
</evidence>
<organism evidence="3 4">
    <name type="scientific">Acidiferrimicrobium australe</name>
    <dbReference type="NCBI Taxonomy" id="2664430"/>
    <lineage>
        <taxon>Bacteria</taxon>
        <taxon>Bacillati</taxon>
        <taxon>Actinomycetota</taxon>
        <taxon>Acidimicrobiia</taxon>
        <taxon>Acidimicrobiales</taxon>
        <taxon>Acidimicrobiaceae</taxon>
        <taxon>Acidiferrimicrobium</taxon>
    </lineage>
</organism>
<keyword evidence="4" id="KW-1185">Reference proteome</keyword>
<reference evidence="3 4" key="1">
    <citation type="submission" date="2019-11" db="EMBL/GenBank/DDBJ databases">
        <title>Acidiferrimicrobium australis gen. nov., sp. nov., an acidophilic and obligately heterotrophic, member of the Actinobacteria that catalyses dissimilatory oxido- reduction of iron isolated from metal-rich acidic water in Chile.</title>
        <authorList>
            <person name="Gonzalez D."/>
            <person name="Huber K."/>
            <person name="Hedrich S."/>
            <person name="Rojas-Villalobos C."/>
            <person name="Quatrini R."/>
            <person name="Dinamarca M.A."/>
            <person name="Schwarz A."/>
            <person name="Canales C."/>
            <person name="Nancucheo I."/>
        </authorList>
    </citation>
    <scope>NUCLEOTIDE SEQUENCE [LARGE SCALE GENOMIC DNA]</scope>
    <source>
        <strain evidence="3 4">USS-CCA1</strain>
    </source>
</reference>